<comment type="caution">
    <text evidence="3">The sequence shown here is derived from an EMBL/GenBank/DDBJ whole genome shotgun (WGS) entry which is preliminary data.</text>
</comment>
<accession>A0A4S2DQ34</accession>
<sequence>MNSFNKDIGNYGEELALTYLEDKGYKIISRNFRNKYGEIDLICKFKDLLIFIEVKSRFSSLYGSPQEAVTYFKQKQILKLCKLYIMKNKLYNLNCRFDVIEIYFNINHDLYSINHIIDAFRGY</sequence>
<dbReference type="PANTHER" id="PTHR34039:SF1">
    <property type="entry name" value="UPF0102 PROTEIN YRAN"/>
    <property type="match status" value="1"/>
</dbReference>
<dbReference type="SUPFAM" id="SSF52980">
    <property type="entry name" value="Restriction endonuclease-like"/>
    <property type="match status" value="1"/>
</dbReference>
<dbReference type="AlphaFoldDB" id="A0A4S2DQ34"/>
<dbReference type="Pfam" id="PF02021">
    <property type="entry name" value="UPF0102"/>
    <property type="match status" value="1"/>
</dbReference>
<dbReference type="CDD" id="cd20736">
    <property type="entry name" value="PoNe_Nuclease"/>
    <property type="match status" value="1"/>
</dbReference>
<comment type="similarity">
    <text evidence="1 2">Belongs to the UPF0102 family.</text>
</comment>
<keyword evidence="4" id="KW-1185">Reference proteome</keyword>
<dbReference type="HAMAP" id="MF_00048">
    <property type="entry name" value="UPF0102"/>
    <property type="match status" value="1"/>
</dbReference>
<dbReference type="NCBIfam" id="TIGR00252">
    <property type="entry name" value="YraN family protein"/>
    <property type="match status" value="1"/>
</dbReference>
<gene>
    <name evidence="3" type="ORF">E5347_03865</name>
</gene>
<name>A0A4S2DQ34_9CLOT</name>
<evidence type="ECO:0000256" key="1">
    <source>
        <dbReference type="ARBA" id="ARBA00006738"/>
    </source>
</evidence>
<dbReference type="InterPro" id="IPR011335">
    <property type="entry name" value="Restrct_endonuc-II-like"/>
</dbReference>
<evidence type="ECO:0000256" key="2">
    <source>
        <dbReference type="HAMAP-Rule" id="MF_00048"/>
    </source>
</evidence>
<dbReference type="PANTHER" id="PTHR34039">
    <property type="entry name" value="UPF0102 PROTEIN YRAN"/>
    <property type="match status" value="1"/>
</dbReference>
<evidence type="ECO:0000313" key="3">
    <source>
        <dbReference type="EMBL" id="TGY43962.1"/>
    </source>
</evidence>
<dbReference type="InterPro" id="IPR011856">
    <property type="entry name" value="tRNA_endonuc-like_dom_sf"/>
</dbReference>
<dbReference type="EMBL" id="SRYR01000001">
    <property type="protein sequence ID" value="TGY43962.1"/>
    <property type="molecule type" value="Genomic_DNA"/>
</dbReference>
<organism evidence="3 4">
    <name type="scientific">Clostridium sartagoforme</name>
    <dbReference type="NCBI Taxonomy" id="84031"/>
    <lineage>
        <taxon>Bacteria</taxon>
        <taxon>Bacillati</taxon>
        <taxon>Bacillota</taxon>
        <taxon>Clostridia</taxon>
        <taxon>Eubacteriales</taxon>
        <taxon>Clostridiaceae</taxon>
        <taxon>Clostridium</taxon>
    </lineage>
</organism>
<dbReference type="NCBIfam" id="NF009150">
    <property type="entry name" value="PRK12497.1-3"/>
    <property type="match status" value="1"/>
</dbReference>
<evidence type="ECO:0000313" key="4">
    <source>
        <dbReference type="Proteomes" id="UP000306888"/>
    </source>
</evidence>
<reference evidence="3 4" key="1">
    <citation type="submission" date="2019-04" db="EMBL/GenBank/DDBJ databases">
        <title>Microbes associate with the intestines of laboratory mice.</title>
        <authorList>
            <person name="Navarre W."/>
            <person name="Wong E."/>
            <person name="Huang K."/>
            <person name="Tropini C."/>
            <person name="Ng K."/>
            <person name="Yu B."/>
        </authorList>
    </citation>
    <scope>NUCLEOTIDE SEQUENCE [LARGE SCALE GENOMIC DNA]</scope>
    <source>
        <strain evidence="3 4">NM50_B9-20</strain>
    </source>
</reference>
<proteinExistence type="inferred from homology"/>
<dbReference type="Proteomes" id="UP000306888">
    <property type="component" value="Unassembled WGS sequence"/>
</dbReference>
<dbReference type="RefSeq" id="WP_136004852.1">
    <property type="nucleotide sequence ID" value="NZ_SRYR01000001.1"/>
</dbReference>
<dbReference type="OrthoDB" id="9802516at2"/>
<dbReference type="InterPro" id="IPR003509">
    <property type="entry name" value="UPF0102_YraN-like"/>
</dbReference>
<protein>
    <recommendedName>
        <fullName evidence="2">UPF0102 protein E5347_03865</fullName>
    </recommendedName>
</protein>
<dbReference type="Gene3D" id="3.40.1350.10">
    <property type="match status" value="1"/>
</dbReference>
<dbReference type="GO" id="GO:0003676">
    <property type="term" value="F:nucleic acid binding"/>
    <property type="evidence" value="ECO:0007669"/>
    <property type="project" value="InterPro"/>
</dbReference>